<accession>A0A975IXV9</accession>
<organism evidence="2 3">
    <name type="scientific">Luteolibacter ambystomatis</name>
    <dbReference type="NCBI Taxonomy" id="2824561"/>
    <lineage>
        <taxon>Bacteria</taxon>
        <taxon>Pseudomonadati</taxon>
        <taxon>Verrucomicrobiota</taxon>
        <taxon>Verrucomicrobiia</taxon>
        <taxon>Verrucomicrobiales</taxon>
        <taxon>Verrucomicrobiaceae</taxon>
        <taxon>Luteolibacter</taxon>
    </lineage>
</organism>
<dbReference type="RefSeq" id="WP_211629573.1">
    <property type="nucleotide sequence ID" value="NZ_CP073100.1"/>
</dbReference>
<proteinExistence type="predicted"/>
<gene>
    <name evidence="2" type="ORF">KBB96_11430</name>
</gene>
<evidence type="ECO:0000256" key="1">
    <source>
        <dbReference type="SAM" id="MobiDB-lite"/>
    </source>
</evidence>
<reference evidence="2" key="1">
    <citation type="submission" date="2021-04" db="EMBL/GenBank/DDBJ databases">
        <title>Luteolibacter sp. 32A isolated from the skin of an Anderson's salamander (Ambystoma andersonii).</title>
        <authorList>
            <person name="Spergser J."/>
            <person name="Busse H.-J."/>
        </authorList>
    </citation>
    <scope>NUCLEOTIDE SEQUENCE</scope>
    <source>
        <strain evidence="2">32A</strain>
    </source>
</reference>
<keyword evidence="3" id="KW-1185">Reference proteome</keyword>
<dbReference type="EMBL" id="CP073100">
    <property type="protein sequence ID" value="QUE49484.1"/>
    <property type="molecule type" value="Genomic_DNA"/>
</dbReference>
<dbReference type="KEGG" id="lamb:KBB96_11430"/>
<evidence type="ECO:0000313" key="2">
    <source>
        <dbReference type="EMBL" id="QUE49484.1"/>
    </source>
</evidence>
<sequence length="420" mass="46856">MKTTSIALLASAALAAGGPEYQLHEWGTFTTVSGSDGVLLEGLQREEEQLPAFVQSHYGFENSSNPNMKNYERLARLHGTAGYAEPGQKGLANRPLAGVTVKMETPVLYFHSPETFHAKVKVGFEGGTISQWYPERSGGDTPPEPKPPADPAKNPTPLKAWLLDFNKPYHGSIEWDVDVLSPADSAKQLLFKPSDSLSWVRARVPDTNVVRTSSGQTEGYLFYRGVGHFDPGLKTTVDNNEVIHLENRTGGTIPYLVAFERMADGTLRWTERRDAFTAGGSLDLPESAFKTEPEGFCEPIYRAVQSGLAGCGLTEAESHAMVQTWWRSYFEMRGLRVFWVLPRTATDRILPLEVSPAPTSLVRVLVGRSEIFRPRHEQEWIAMKGASSETDVRWNQIVYSDRFGIPIQKRVEMLQQRAER</sequence>
<feature type="region of interest" description="Disordered" evidence="1">
    <location>
        <begin position="131"/>
        <end position="157"/>
    </location>
</feature>
<protein>
    <submittedName>
        <fullName evidence="2">Uncharacterized protein</fullName>
    </submittedName>
</protein>
<dbReference type="AlphaFoldDB" id="A0A975IXV9"/>
<dbReference type="Proteomes" id="UP000676169">
    <property type="component" value="Chromosome"/>
</dbReference>
<evidence type="ECO:0000313" key="3">
    <source>
        <dbReference type="Proteomes" id="UP000676169"/>
    </source>
</evidence>
<name>A0A975IXV9_9BACT</name>